<dbReference type="InterPro" id="IPR001810">
    <property type="entry name" value="F-box_dom"/>
</dbReference>
<gene>
    <name evidence="2" type="ORF">MCHLO_13269</name>
</gene>
<protein>
    <recommendedName>
        <fullName evidence="1">F-box domain-containing protein</fullName>
    </recommendedName>
</protein>
<accession>A0ABQ0M011</accession>
<evidence type="ECO:0000313" key="3">
    <source>
        <dbReference type="Proteomes" id="UP000815677"/>
    </source>
</evidence>
<dbReference type="SUPFAM" id="SSF52047">
    <property type="entry name" value="RNI-like"/>
    <property type="match status" value="1"/>
</dbReference>
<dbReference type="EMBL" id="DF849320">
    <property type="protein sequence ID" value="GAT56640.1"/>
    <property type="molecule type" value="Genomic_DNA"/>
</dbReference>
<organism evidence="2 3">
    <name type="scientific">Mycena chlorophos</name>
    <name type="common">Agaric fungus</name>
    <name type="synonym">Agaricus chlorophos</name>
    <dbReference type="NCBI Taxonomy" id="658473"/>
    <lineage>
        <taxon>Eukaryota</taxon>
        <taxon>Fungi</taxon>
        <taxon>Dikarya</taxon>
        <taxon>Basidiomycota</taxon>
        <taxon>Agaricomycotina</taxon>
        <taxon>Agaricomycetes</taxon>
        <taxon>Agaricomycetidae</taxon>
        <taxon>Agaricales</taxon>
        <taxon>Marasmiineae</taxon>
        <taxon>Mycenaceae</taxon>
        <taxon>Mycena</taxon>
    </lineage>
</organism>
<evidence type="ECO:0000259" key="1">
    <source>
        <dbReference type="Pfam" id="PF12937"/>
    </source>
</evidence>
<proteinExistence type="predicted"/>
<dbReference type="InterPro" id="IPR032675">
    <property type="entry name" value="LRR_dom_sf"/>
</dbReference>
<sequence length="556" mass="63244">MATAFHRDSDGYFTSSILSDHAKVHKILRDFGNAHAAATLDATTVTELKAAIDVAEADVLRYDADISRANEALQRLKKERSLLHRYSAACRGIVRCPIRFLPTELLIKILRLCVDDVPLGSRSIDRSLHSLGRLQWLALSTVCKHWQSVIFGTATLWTSISLQDVPLSKDLVAKMLINRLLQRSGDALLSVAVAMDVHYDADFDDVLPLRRYSVSLLALPVHSRRWRTFLFHFHPQEFQDLHRIHHNLPNLEELHLYFGSPRDPQRWPGHQSWDEEVRMIRDCTLFEDAPSLRRVFVCDMAPVLPWSQIRSFRVYLTPENTEMQNSIALITHLSPSCKFNFVGFEPTKAHWSPGVVFRSEVYSLQAGFYFDDDIAETQSGLGELLSHLELPQLTWLEIHADHAGTLSWDAEAFSSFVATSPLLTTLRLFDTFLTPSQLVAALACTPHLEELAIEDVTTTLLTELSLVHEGKFQVVPALRRLYMQGTFLDVDIQALYGLLHLRSQTPSATPIATNGFKCELSVWLRPENKFMNDFFTEHRELDVTIHLFKDFCQGSL</sequence>
<dbReference type="Proteomes" id="UP000815677">
    <property type="component" value="Unassembled WGS sequence"/>
</dbReference>
<evidence type="ECO:0000313" key="2">
    <source>
        <dbReference type="EMBL" id="GAT56640.1"/>
    </source>
</evidence>
<dbReference type="Gene3D" id="3.80.10.10">
    <property type="entry name" value="Ribonuclease Inhibitor"/>
    <property type="match status" value="1"/>
</dbReference>
<keyword evidence="3" id="KW-1185">Reference proteome</keyword>
<reference evidence="2" key="1">
    <citation type="submission" date="2014-09" db="EMBL/GenBank/DDBJ databases">
        <title>Genome sequence of the luminous mushroom Mycena chlorophos for searching fungal bioluminescence genes.</title>
        <authorList>
            <person name="Tanaka Y."/>
            <person name="Kasuga D."/>
            <person name="Oba Y."/>
            <person name="Hase S."/>
            <person name="Sato K."/>
            <person name="Oba Y."/>
            <person name="Sakakibara Y."/>
        </authorList>
    </citation>
    <scope>NUCLEOTIDE SEQUENCE</scope>
</reference>
<name>A0ABQ0M011_MYCCL</name>
<dbReference type="Pfam" id="PF12937">
    <property type="entry name" value="F-box-like"/>
    <property type="match status" value="1"/>
</dbReference>
<feature type="domain" description="F-box" evidence="1">
    <location>
        <begin position="100"/>
        <end position="162"/>
    </location>
</feature>